<dbReference type="PANTHER" id="PTHR11019:SF159">
    <property type="entry name" value="TRANSCRIPTIONAL REGULATOR-RELATED"/>
    <property type="match status" value="1"/>
</dbReference>
<dbReference type="Gene3D" id="1.10.10.60">
    <property type="entry name" value="Homeodomain-like"/>
    <property type="match status" value="2"/>
</dbReference>
<dbReference type="Gene3D" id="2.60.120.10">
    <property type="entry name" value="Jelly Rolls"/>
    <property type="match status" value="1"/>
</dbReference>
<dbReference type="AlphaFoldDB" id="A9BNM6"/>
<dbReference type="InterPro" id="IPR011051">
    <property type="entry name" value="RmlC_Cupin_sf"/>
</dbReference>
<dbReference type="PROSITE" id="PS00041">
    <property type="entry name" value="HTH_ARAC_FAMILY_1"/>
    <property type="match status" value="1"/>
</dbReference>
<dbReference type="SUPFAM" id="SSF51182">
    <property type="entry name" value="RmlC-like cupins"/>
    <property type="match status" value="1"/>
</dbReference>
<evidence type="ECO:0000313" key="6">
    <source>
        <dbReference type="Proteomes" id="UP000000784"/>
    </source>
</evidence>
<name>A9BNM6_DELAS</name>
<keyword evidence="3" id="KW-0804">Transcription</keyword>
<dbReference type="Pfam" id="PF12833">
    <property type="entry name" value="HTH_18"/>
    <property type="match status" value="1"/>
</dbReference>
<dbReference type="GO" id="GO:0003700">
    <property type="term" value="F:DNA-binding transcription factor activity"/>
    <property type="evidence" value="ECO:0007669"/>
    <property type="project" value="InterPro"/>
</dbReference>
<organism evidence="5 6">
    <name type="scientific">Delftia acidovorans (strain DSM 14801 / SPH-1)</name>
    <dbReference type="NCBI Taxonomy" id="398578"/>
    <lineage>
        <taxon>Bacteria</taxon>
        <taxon>Pseudomonadati</taxon>
        <taxon>Pseudomonadota</taxon>
        <taxon>Betaproteobacteria</taxon>
        <taxon>Burkholderiales</taxon>
        <taxon>Comamonadaceae</taxon>
        <taxon>Delftia</taxon>
    </lineage>
</organism>
<dbReference type="EMBL" id="CP000884">
    <property type="protein sequence ID" value="ABX37921.1"/>
    <property type="molecule type" value="Genomic_DNA"/>
</dbReference>
<evidence type="ECO:0000313" key="5">
    <source>
        <dbReference type="EMBL" id="ABX37921.1"/>
    </source>
</evidence>
<dbReference type="SUPFAM" id="SSF46689">
    <property type="entry name" value="Homeodomain-like"/>
    <property type="match status" value="1"/>
</dbReference>
<evidence type="ECO:0000256" key="2">
    <source>
        <dbReference type="ARBA" id="ARBA00023125"/>
    </source>
</evidence>
<evidence type="ECO:0000256" key="3">
    <source>
        <dbReference type="ARBA" id="ARBA00023163"/>
    </source>
</evidence>
<accession>A9BNM6</accession>
<protein>
    <submittedName>
        <fullName evidence="5">Transcriptional regulator, AraC family</fullName>
    </submittedName>
</protein>
<feature type="domain" description="HTH araC/xylS-type" evidence="4">
    <location>
        <begin position="229"/>
        <end position="306"/>
    </location>
</feature>
<dbReference type="PANTHER" id="PTHR11019">
    <property type="entry name" value="HTH-TYPE TRANSCRIPTIONAL REGULATOR NIMR"/>
    <property type="match status" value="1"/>
</dbReference>
<dbReference type="SMART" id="SM00342">
    <property type="entry name" value="HTH_ARAC"/>
    <property type="match status" value="1"/>
</dbReference>
<reference evidence="6" key="2">
    <citation type="submission" date="2007-11" db="EMBL/GenBank/DDBJ databases">
        <title>Complete sequence of Delftia acidovorans DSM 14801 / SPH-1.</title>
        <authorList>
            <person name="Copeland A."/>
            <person name="Lucas S."/>
            <person name="Lapidus A."/>
            <person name="Barry K."/>
            <person name="Glavina del Rio T."/>
            <person name="Dalin E."/>
            <person name="Tice H."/>
            <person name="Pitluck S."/>
            <person name="Lowry S."/>
            <person name="Clum A."/>
            <person name="Schmutz J."/>
            <person name="Larimer F."/>
            <person name="Land M."/>
            <person name="Hauser L."/>
            <person name="Kyrpides N."/>
            <person name="Kim E."/>
            <person name="Schleheck D."/>
            <person name="Richardson P."/>
        </authorList>
    </citation>
    <scope>NUCLEOTIDE SEQUENCE [LARGE SCALE GENOMIC DNA]</scope>
    <source>
        <strain evidence="6">DSM 14801 / SPH-1</strain>
    </source>
</reference>
<dbReference type="GO" id="GO:0043565">
    <property type="term" value="F:sequence-specific DNA binding"/>
    <property type="evidence" value="ECO:0007669"/>
    <property type="project" value="InterPro"/>
</dbReference>
<gene>
    <name evidence="5" type="ordered locus">Daci_5292</name>
</gene>
<dbReference type="InterPro" id="IPR018060">
    <property type="entry name" value="HTH_AraC"/>
</dbReference>
<dbReference type="InterPro" id="IPR009057">
    <property type="entry name" value="Homeodomain-like_sf"/>
</dbReference>
<dbReference type="KEGG" id="dac:Daci_5292"/>
<evidence type="ECO:0000256" key="1">
    <source>
        <dbReference type="ARBA" id="ARBA00023015"/>
    </source>
</evidence>
<dbReference type="STRING" id="398578.Daci_5292"/>
<dbReference type="HOGENOM" id="CLU_000445_87_4_4"/>
<dbReference type="CDD" id="cd06124">
    <property type="entry name" value="cupin_NimR-like_N"/>
    <property type="match status" value="1"/>
</dbReference>
<dbReference type="Pfam" id="PF02311">
    <property type="entry name" value="AraC_binding"/>
    <property type="match status" value="1"/>
</dbReference>
<dbReference type="PROSITE" id="PS01124">
    <property type="entry name" value="HTH_ARAC_FAMILY_2"/>
    <property type="match status" value="1"/>
</dbReference>
<dbReference type="InterPro" id="IPR003313">
    <property type="entry name" value="AraC-bd"/>
</dbReference>
<dbReference type="Proteomes" id="UP000000784">
    <property type="component" value="Chromosome"/>
</dbReference>
<dbReference type="InterPro" id="IPR014710">
    <property type="entry name" value="RmlC-like_jellyroll"/>
</dbReference>
<evidence type="ECO:0000259" key="4">
    <source>
        <dbReference type="PROSITE" id="PS01124"/>
    </source>
</evidence>
<keyword evidence="2" id="KW-0238">DNA-binding</keyword>
<sequence length="310" mass="33249">MRAGCLSVFIEFLIFYMDLDNMRTTHAPASAAAVPCSHAGLPELQAAAPLPVTGVAADYPAGLEVEEHSHECCQLLYAVQGVLEVRAGSGRWVVPPTRGVWLRSGVPHGLRMRGAVQVRSLFVDAQAAADLPGTDCVIEVSPLLRELISEVARWPASAPPGRRESMVVELLLQELRQPPVVPFHLPWPQDARMAAVCHALAEGEGADGFATAAAAADIGAATATAADWAARLAMGEKTFHRHFLQATGMSFGRWRQRARLLSSMQALLAGRPIVQVALEAGYESHSAYSLAFRRQFGMPPSAFGARGDRP</sequence>
<reference evidence="5 6" key="1">
    <citation type="journal article" date="2004" name="Appl. Environ. Microbiol.">
        <title>Mineralization of individual congeners of linear alkylbenzenesulfonate by defined pairs of heterotrophic bacteria.</title>
        <authorList>
            <person name="Schleheck D."/>
            <person name="Knepper T.P."/>
            <person name="Fischer K."/>
            <person name="Cook A.M."/>
        </authorList>
    </citation>
    <scope>NUCLEOTIDE SEQUENCE [LARGE SCALE GENOMIC DNA]</scope>
    <source>
        <strain evidence="6">DSM 14801 / SPH-1</strain>
    </source>
</reference>
<keyword evidence="1" id="KW-0805">Transcription regulation</keyword>
<dbReference type="eggNOG" id="COG2207">
    <property type="taxonomic scope" value="Bacteria"/>
</dbReference>
<dbReference type="InterPro" id="IPR018062">
    <property type="entry name" value="HTH_AraC-typ_CS"/>
</dbReference>
<keyword evidence="6" id="KW-1185">Reference proteome</keyword>
<proteinExistence type="predicted"/>